<feature type="non-terminal residue" evidence="1">
    <location>
        <position position="1"/>
    </location>
</feature>
<evidence type="ECO:0000313" key="1">
    <source>
        <dbReference type="EMBL" id="GAH36101.1"/>
    </source>
</evidence>
<evidence type="ECO:0008006" key="2">
    <source>
        <dbReference type="Google" id="ProtNLM"/>
    </source>
</evidence>
<protein>
    <recommendedName>
        <fullName evidence="2">InsA N-terminal domain-containing protein</fullName>
    </recommendedName>
</protein>
<dbReference type="EMBL" id="BARU01009367">
    <property type="protein sequence ID" value="GAH36101.1"/>
    <property type="molecule type" value="Genomic_DNA"/>
</dbReference>
<organism evidence="1">
    <name type="scientific">marine sediment metagenome</name>
    <dbReference type="NCBI Taxonomy" id="412755"/>
    <lineage>
        <taxon>unclassified sequences</taxon>
        <taxon>metagenomes</taxon>
        <taxon>ecological metagenomes</taxon>
    </lineage>
</organism>
<gene>
    <name evidence="1" type="ORF">S03H2_18091</name>
</gene>
<reference evidence="1" key="1">
    <citation type="journal article" date="2014" name="Front. Microbiol.">
        <title>High frequency of phylogenetically diverse reductive dehalogenase-homologous genes in deep subseafloor sedimentary metagenomes.</title>
        <authorList>
            <person name="Kawai M."/>
            <person name="Futagami T."/>
            <person name="Toyoda A."/>
            <person name="Takaki Y."/>
            <person name="Nishi S."/>
            <person name="Hori S."/>
            <person name="Arai W."/>
            <person name="Tsubouchi T."/>
            <person name="Morono Y."/>
            <person name="Uchiyama I."/>
            <person name="Ito T."/>
            <person name="Fujiyama A."/>
            <person name="Inagaki F."/>
            <person name="Takami H."/>
        </authorList>
    </citation>
    <scope>NUCLEOTIDE SEQUENCE</scope>
    <source>
        <strain evidence="1">Expedition CK06-06</strain>
    </source>
</reference>
<dbReference type="AlphaFoldDB" id="X1ERT9"/>
<name>X1ERT9_9ZZZZ</name>
<sequence length="138" mass="15936">PVIQERLLAHCPHCGSVHFVKKKGGGGKRNNSQRFLCRNCRQFFVSHTNTILFYTQKDISVWQMLYVRCMMEKYLFHKSARVCGIAVFTVFLWGHKILDALQNMHNTVALCGVVEADETFTHLLFKGNYKNFLLTPPV</sequence>
<comment type="caution">
    <text evidence="1">The sequence shown here is derived from an EMBL/GenBank/DDBJ whole genome shotgun (WGS) entry which is preliminary data.</text>
</comment>
<proteinExistence type="predicted"/>
<accession>X1ERT9</accession>